<keyword evidence="2" id="KW-1185">Reference proteome</keyword>
<dbReference type="EMBL" id="VSRL01000529">
    <property type="protein sequence ID" value="NKE64080.1"/>
    <property type="molecule type" value="Genomic_DNA"/>
</dbReference>
<name>A0ABX1FYT5_9PSEU</name>
<feature type="non-terminal residue" evidence="1">
    <location>
        <position position="1"/>
    </location>
</feature>
<gene>
    <name evidence="1" type="ORF">FXN61_48310</name>
</gene>
<organism evidence="1 2">
    <name type="scientific">Lentzea indica</name>
    <dbReference type="NCBI Taxonomy" id="2604800"/>
    <lineage>
        <taxon>Bacteria</taxon>
        <taxon>Bacillati</taxon>
        <taxon>Actinomycetota</taxon>
        <taxon>Actinomycetes</taxon>
        <taxon>Pseudonocardiales</taxon>
        <taxon>Pseudonocardiaceae</taxon>
        <taxon>Lentzea</taxon>
    </lineage>
</organism>
<protein>
    <submittedName>
        <fullName evidence="1">GNAT family N-acetyltransferase</fullName>
    </submittedName>
</protein>
<sequence>RALGPWFSGAQNTHALRRAGLLEGDPADAVVLDQLASASGVPRLADFF</sequence>
<proteinExistence type="predicted"/>
<evidence type="ECO:0000313" key="2">
    <source>
        <dbReference type="Proteomes" id="UP001515943"/>
    </source>
</evidence>
<reference evidence="1 2" key="1">
    <citation type="submission" date="2019-08" db="EMBL/GenBank/DDBJ databases">
        <title>Lentzea from Indian Himalayas.</title>
        <authorList>
            <person name="Mandal S."/>
            <person name="Mallick Gupta A."/>
            <person name="Maiti P.K."/>
            <person name="Sarkar J."/>
            <person name="Mandal S."/>
        </authorList>
    </citation>
    <scope>NUCLEOTIDE SEQUENCE [LARGE SCALE GENOMIC DNA]</scope>
    <source>
        <strain evidence="1 2">PSKA42</strain>
    </source>
</reference>
<accession>A0ABX1FYT5</accession>
<dbReference type="Proteomes" id="UP001515943">
    <property type="component" value="Unassembled WGS sequence"/>
</dbReference>
<comment type="caution">
    <text evidence="1">The sequence shown here is derived from an EMBL/GenBank/DDBJ whole genome shotgun (WGS) entry which is preliminary data.</text>
</comment>
<evidence type="ECO:0000313" key="1">
    <source>
        <dbReference type="EMBL" id="NKE64080.1"/>
    </source>
</evidence>